<dbReference type="Proteomes" id="UP000590740">
    <property type="component" value="Unassembled WGS sequence"/>
</dbReference>
<dbReference type="RefSeq" id="WP_184338476.1">
    <property type="nucleotide sequence ID" value="NZ_JACHIG010000002.1"/>
</dbReference>
<gene>
    <name evidence="3" type="ORF">HNQ65_001098</name>
</gene>
<dbReference type="EMBL" id="JACHIG010000002">
    <property type="protein sequence ID" value="MBB5031530.1"/>
    <property type="molecule type" value="Genomic_DNA"/>
</dbReference>
<evidence type="ECO:0000256" key="2">
    <source>
        <dbReference type="SAM" id="SignalP"/>
    </source>
</evidence>
<protein>
    <submittedName>
        <fullName evidence="3">Uncharacterized protein</fullName>
    </submittedName>
</protein>
<reference evidence="3 4" key="1">
    <citation type="submission" date="2020-08" db="EMBL/GenBank/DDBJ databases">
        <title>Genomic Encyclopedia of Type Strains, Phase IV (KMG-IV): sequencing the most valuable type-strain genomes for metagenomic binning, comparative biology and taxonomic classification.</title>
        <authorList>
            <person name="Goeker M."/>
        </authorList>
    </citation>
    <scope>NUCLEOTIDE SEQUENCE [LARGE SCALE GENOMIC DNA]</scope>
    <source>
        <strain evidence="3 4">DSM 12252</strain>
    </source>
</reference>
<organism evidence="3 4">
    <name type="scientific">Prosthecobacter vanneervenii</name>
    <dbReference type="NCBI Taxonomy" id="48466"/>
    <lineage>
        <taxon>Bacteria</taxon>
        <taxon>Pseudomonadati</taxon>
        <taxon>Verrucomicrobiota</taxon>
        <taxon>Verrucomicrobiia</taxon>
        <taxon>Verrucomicrobiales</taxon>
        <taxon>Verrucomicrobiaceae</taxon>
        <taxon>Prosthecobacter</taxon>
    </lineage>
</organism>
<evidence type="ECO:0000256" key="1">
    <source>
        <dbReference type="SAM" id="MobiDB-lite"/>
    </source>
</evidence>
<feature type="chain" id="PRO_5031396101" evidence="2">
    <location>
        <begin position="19"/>
        <end position="444"/>
    </location>
</feature>
<feature type="signal peptide" evidence="2">
    <location>
        <begin position="1"/>
        <end position="18"/>
    </location>
</feature>
<evidence type="ECO:0000313" key="4">
    <source>
        <dbReference type="Proteomes" id="UP000590740"/>
    </source>
</evidence>
<name>A0A7W7Y933_9BACT</name>
<keyword evidence="2" id="KW-0732">Signal</keyword>
<proteinExistence type="predicted"/>
<comment type="caution">
    <text evidence="3">The sequence shown here is derived from an EMBL/GenBank/DDBJ whole genome shotgun (WGS) entry which is preliminary data.</text>
</comment>
<evidence type="ECO:0000313" key="3">
    <source>
        <dbReference type="EMBL" id="MBB5031530.1"/>
    </source>
</evidence>
<accession>A0A7W7Y933</accession>
<sequence length="444" mass="48028">MKTHICLLLLASASLIVAQDKPKDPFVKDKQAAAAPAMPEDAPRNIQCLLESFTLPLAEYAALLDAPEGRQKLYPKVLEAVKAGSAKLDGCHWVTNKSGMRTVLESVDELMHPTEWTTADHKGFQYPMALEMRQMGDRFEYETVLNTNNGTLDVTYDFSRDQFLGLRLFKADNTLTGVPVANFYGRKRTSSSRFIPGAPTLLATLNHPEPGLTTLLFATAHVVPVHAAKSSAAAVDGNVLLTARVISLDRVKGWELLKKHGPVGAACMAELKTMIAAKAAVLEHAATINVKPGVRAMHESGVLHTYGTAFSPPTDSVPAQPGKDSKDPGQPAIPASLAGTMAFETRSLGFRLEVEPVIGPDGATADLTLAPEFITMTGNLKAENWNEHYPDLPVFSCQKINTSYVQLVGTTFLISTLNPPGDTGVNGRKDEGRMWLLLMDVNLE</sequence>
<dbReference type="AlphaFoldDB" id="A0A7W7Y933"/>
<keyword evidence="4" id="KW-1185">Reference proteome</keyword>
<feature type="region of interest" description="Disordered" evidence="1">
    <location>
        <begin position="311"/>
        <end position="333"/>
    </location>
</feature>